<dbReference type="InterPro" id="IPR013187">
    <property type="entry name" value="F-box-assoc_dom_typ3"/>
</dbReference>
<dbReference type="Pfam" id="PF12937">
    <property type="entry name" value="F-box-like"/>
    <property type="match status" value="1"/>
</dbReference>
<dbReference type="Pfam" id="PF08268">
    <property type="entry name" value="FBA_3"/>
    <property type="match status" value="1"/>
</dbReference>
<evidence type="ECO:0000259" key="1">
    <source>
        <dbReference type="PROSITE" id="PS50181"/>
    </source>
</evidence>
<name>A0AAP0RWY4_LIQFO</name>
<evidence type="ECO:0000313" key="2">
    <source>
        <dbReference type="EMBL" id="KAK9283366.1"/>
    </source>
</evidence>
<proteinExistence type="predicted"/>
<organism evidence="2 3">
    <name type="scientific">Liquidambar formosana</name>
    <name type="common">Formosan gum</name>
    <dbReference type="NCBI Taxonomy" id="63359"/>
    <lineage>
        <taxon>Eukaryota</taxon>
        <taxon>Viridiplantae</taxon>
        <taxon>Streptophyta</taxon>
        <taxon>Embryophyta</taxon>
        <taxon>Tracheophyta</taxon>
        <taxon>Spermatophyta</taxon>
        <taxon>Magnoliopsida</taxon>
        <taxon>eudicotyledons</taxon>
        <taxon>Gunneridae</taxon>
        <taxon>Pentapetalae</taxon>
        <taxon>Saxifragales</taxon>
        <taxon>Altingiaceae</taxon>
        <taxon>Liquidambar</taxon>
    </lineage>
</organism>
<dbReference type="AlphaFoldDB" id="A0AAP0RWY4"/>
<dbReference type="NCBIfam" id="TIGR01640">
    <property type="entry name" value="F_box_assoc_1"/>
    <property type="match status" value="1"/>
</dbReference>
<dbReference type="SUPFAM" id="SSF81383">
    <property type="entry name" value="F-box domain"/>
    <property type="match status" value="1"/>
</dbReference>
<comment type="caution">
    <text evidence="2">The sequence shown here is derived from an EMBL/GenBank/DDBJ whole genome shotgun (WGS) entry which is preliminary data.</text>
</comment>
<dbReference type="SMART" id="SM00256">
    <property type="entry name" value="FBOX"/>
    <property type="match status" value="1"/>
</dbReference>
<dbReference type="InterPro" id="IPR036047">
    <property type="entry name" value="F-box-like_dom_sf"/>
</dbReference>
<evidence type="ECO:0000313" key="3">
    <source>
        <dbReference type="Proteomes" id="UP001415857"/>
    </source>
</evidence>
<sequence>MASCYLPKDICMEILSRLPVKSLLRFRCVCKSWCALTKDPIFIDKHLLLNRATLSNNDFPLIVGYCEELTGKSVVSLIPTETLEMFVHPDPESFNTKFEHFSGPCNGIYLLGDEVHDYLCNPALRQLKALPDFPTEQPNSKNHCLGFGFDSKTNDYKVIAITEGSSSCPEAQVFAYTLSADSWRKIDVVLPFNAKMFSYGPRFQTRQDGVLHWWAEDGDDTVIVSFDFADEVFQKTQLPDVGLHPDEIEVDLVVFNDSIALIVYPPLDEDDYEMGISCDVWVMKESGVRVSWSKLLRIEPSLGIASVMGLWRNGQILLEKDVGDYRQLVLYDPRSQEFKKNIQFHGIQGSAYVVTYMESLVSIKGGNQGNIDNSF</sequence>
<dbReference type="CDD" id="cd22157">
    <property type="entry name" value="F-box_AtFBW1-like"/>
    <property type="match status" value="1"/>
</dbReference>
<dbReference type="EMBL" id="JBBPBK010000006">
    <property type="protein sequence ID" value="KAK9283366.1"/>
    <property type="molecule type" value="Genomic_DNA"/>
</dbReference>
<dbReference type="PANTHER" id="PTHR31672:SF13">
    <property type="entry name" value="F-BOX PROTEIN CPR30-LIKE"/>
    <property type="match status" value="1"/>
</dbReference>
<dbReference type="Gene3D" id="1.20.1280.50">
    <property type="match status" value="1"/>
</dbReference>
<keyword evidence="3" id="KW-1185">Reference proteome</keyword>
<reference evidence="2 3" key="1">
    <citation type="journal article" date="2024" name="Plant J.">
        <title>Genome sequences and population genomics reveal climatic adaptation and genomic divergence between two closely related sweetgum species.</title>
        <authorList>
            <person name="Xu W.Q."/>
            <person name="Ren C.Q."/>
            <person name="Zhang X.Y."/>
            <person name="Comes H.P."/>
            <person name="Liu X.H."/>
            <person name="Li Y.G."/>
            <person name="Kettle C.J."/>
            <person name="Jalonen R."/>
            <person name="Gaisberger H."/>
            <person name="Ma Y.Z."/>
            <person name="Qiu Y.X."/>
        </authorList>
    </citation>
    <scope>NUCLEOTIDE SEQUENCE [LARGE SCALE GENOMIC DNA]</scope>
    <source>
        <strain evidence="2">Hangzhou</strain>
    </source>
</reference>
<dbReference type="PANTHER" id="PTHR31672">
    <property type="entry name" value="BNACNNG10540D PROTEIN"/>
    <property type="match status" value="1"/>
</dbReference>
<accession>A0AAP0RWY4</accession>
<dbReference type="PROSITE" id="PS50181">
    <property type="entry name" value="FBOX"/>
    <property type="match status" value="1"/>
</dbReference>
<dbReference type="InterPro" id="IPR001810">
    <property type="entry name" value="F-box_dom"/>
</dbReference>
<gene>
    <name evidence="2" type="ORF">L1049_011608</name>
</gene>
<dbReference type="InterPro" id="IPR017451">
    <property type="entry name" value="F-box-assoc_interact_dom"/>
</dbReference>
<protein>
    <recommendedName>
        <fullName evidence="1">F-box domain-containing protein</fullName>
    </recommendedName>
</protein>
<dbReference type="InterPro" id="IPR050796">
    <property type="entry name" value="SCF_F-box_component"/>
</dbReference>
<dbReference type="Proteomes" id="UP001415857">
    <property type="component" value="Unassembled WGS sequence"/>
</dbReference>
<feature type="domain" description="F-box" evidence="1">
    <location>
        <begin position="1"/>
        <end position="46"/>
    </location>
</feature>